<accession>A0A7V8T0L1</accession>
<dbReference type="InterPro" id="IPR036278">
    <property type="entry name" value="Sialidase_sf"/>
</dbReference>
<dbReference type="Proteomes" id="UP000567293">
    <property type="component" value="Unassembled WGS sequence"/>
</dbReference>
<evidence type="ECO:0000313" key="2">
    <source>
        <dbReference type="Proteomes" id="UP000567293"/>
    </source>
</evidence>
<name>A0A7V8T0L1_9BACT</name>
<dbReference type="AlphaFoldDB" id="A0A7V8T0L1"/>
<evidence type="ECO:0008006" key="3">
    <source>
        <dbReference type="Google" id="ProtNLM"/>
    </source>
</evidence>
<proteinExistence type="predicted"/>
<reference evidence="1" key="1">
    <citation type="submission" date="2020-06" db="EMBL/GenBank/DDBJ databases">
        <title>Legume-microbial interactions unlock mineral nutrients during tropical forest succession.</title>
        <authorList>
            <person name="Epihov D.Z."/>
        </authorList>
    </citation>
    <scope>NUCLEOTIDE SEQUENCE [LARGE SCALE GENOMIC DNA]</scope>
    <source>
        <strain evidence="1">Pan2503</strain>
    </source>
</reference>
<organism evidence="1 2">
    <name type="scientific">Candidatus Acidiferrum panamense</name>
    <dbReference type="NCBI Taxonomy" id="2741543"/>
    <lineage>
        <taxon>Bacteria</taxon>
        <taxon>Pseudomonadati</taxon>
        <taxon>Acidobacteriota</taxon>
        <taxon>Terriglobia</taxon>
        <taxon>Candidatus Acidiferrales</taxon>
        <taxon>Candidatus Acidiferrum</taxon>
    </lineage>
</organism>
<sequence>MNGGPQRTVYVGVSTNAGAWRAASFAFTDQKVFSSPAGSPGATNGNNNIFPALAVDHFGNVYAVWSDNPNVFLSSSSDLGKTWTAPGPSTYQRSAVTFFPVAGYDSRER</sequence>
<dbReference type="EMBL" id="JACDQQ010002703">
    <property type="protein sequence ID" value="MBA0088832.1"/>
    <property type="molecule type" value="Genomic_DNA"/>
</dbReference>
<evidence type="ECO:0000313" key="1">
    <source>
        <dbReference type="EMBL" id="MBA0088832.1"/>
    </source>
</evidence>
<comment type="caution">
    <text evidence="1">The sequence shown here is derived from an EMBL/GenBank/DDBJ whole genome shotgun (WGS) entry which is preliminary data.</text>
</comment>
<protein>
    <recommendedName>
        <fullName evidence="3">Exo-alpha-sialidase</fullName>
    </recommendedName>
</protein>
<keyword evidence="2" id="KW-1185">Reference proteome</keyword>
<gene>
    <name evidence="1" type="ORF">HRJ53_27915</name>
</gene>
<dbReference type="SUPFAM" id="SSF50939">
    <property type="entry name" value="Sialidases"/>
    <property type="match status" value="1"/>
</dbReference>